<name>A0ACB9R5I0_9MYRT</name>
<protein>
    <submittedName>
        <fullName evidence="1">Uncharacterized protein</fullName>
    </submittedName>
</protein>
<evidence type="ECO:0000313" key="2">
    <source>
        <dbReference type="Proteomes" id="UP001057402"/>
    </source>
</evidence>
<accession>A0ACB9R5I0</accession>
<organism evidence="1 2">
    <name type="scientific">Melastoma candidum</name>
    <dbReference type="NCBI Taxonomy" id="119954"/>
    <lineage>
        <taxon>Eukaryota</taxon>
        <taxon>Viridiplantae</taxon>
        <taxon>Streptophyta</taxon>
        <taxon>Embryophyta</taxon>
        <taxon>Tracheophyta</taxon>
        <taxon>Spermatophyta</taxon>
        <taxon>Magnoliopsida</taxon>
        <taxon>eudicotyledons</taxon>
        <taxon>Gunneridae</taxon>
        <taxon>Pentapetalae</taxon>
        <taxon>rosids</taxon>
        <taxon>malvids</taxon>
        <taxon>Myrtales</taxon>
        <taxon>Melastomataceae</taxon>
        <taxon>Melastomatoideae</taxon>
        <taxon>Melastomateae</taxon>
        <taxon>Melastoma</taxon>
    </lineage>
</organism>
<evidence type="ECO:0000313" key="1">
    <source>
        <dbReference type="EMBL" id="KAI4372708.1"/>
    </source>
</evidence>
<proteinExistence type="predicted"/>
<reference evidence="2" key="1">
    <citation type="journal article" date="2023" name="Front. Plant Sci.">
        <title>Chromosomal-level genome assembly of Melastoma candidum provides insights into trichome evolution.</title>
        <authorList>
            <person name="Zhong Y."/>
            <person name="Wu W."/>
            <person name="Sun C."/>
            <person name="Zou P."/>
            <person name="Liu Y."/>
            <person name="Dai S."/>
            <person name="Zhou R."/>
        </authorList>
    </citation>
    <scope>NUCLEOTIDE SEQUENCE [LARGE SCALE GENOMIC DNA]</scope>
</reference>
<gene>
    <name evidence="1" type="ORF">MLD38_010907</name>
</gene>
<dbReference type="Proteomes" id="UP001057402">
    <property type="component" value="Chromosome 4"/>
</dbReference>
<sequence>MSWNVFRFCTVFRGLGFVMVLLVLGVVGLTYYTVVVTSYGPALFNGGFSDCLLALGVLILFHALLMMLLWSYFSIVFTDPGGVPPNWKPIIDEEEGEASAMCVTEFCRLQSEPASQRIRYCRKCNQFKPPRSHHCSICGRCVLKMDHHCVWVVNCVGALNYKSFLLFLFYTFLETSLVTLCLLPNFLVFFSDQEIHINPGGLAVTFIAFVLDLAFALSILGFLIMHISLVARNTTTIEAYEKNTSPKWCYDLGRRKNFEQVFGTGKLYWFLPYYSEEDNKRMPSLRGLEYPLRSDFENEGS</sequence>
<dbReference type="EMBL" id="CM042883">
    <property type="protein sequence ID" value="KAI4372708.1"/>
    <property type="molecule type" value="Genomic_DNA"/>
</dbReference>
<keyword evidence="2" id="KW-1185">Reference proteome</keyword>
<comment type="caution">
    <text evidence="1">The sequence shown here is derived from an EMBL/GenBank/DDBJ whole genome shotgun (WGS) entry which is preliminary data.</text>
</comment>